<comment type="caution">
    <text evidence="1">The sequence shown here is derived from an EMBL/GenBank/DDBJ whole genome shotgun (WGS) entry which is preliminary data.</text>
</comment>
<dbReference type="Proteomes" id="UP000248057">
    <property type="component" value="Unassembled WGS sequence"/>
</dbReference>
<dbReference type="AlphaFoldDB" id="A0A2V3Y835"/>
<keyword evidence="2" id="KW-1185">Reference proteome</keyword>
<accession>A0A2V3Y835</accession>
<dbReference type="GeneID" id="86065051"/>
<organism evidence="1 2">
    <name type="scientific">Hungatella effluvii</name>
    <dbReference type="NCBI Taxonomy" id="1096246"/>
    <lineage>
        <taxon>Bacteria</taxon>
        <taxon>Bacillati</taxon>
        <taxon>Bacillota</taxon>
        <taxon>Clostridia</taxon>
        <taxon>Lachnospirales</taxon>
        <taxon>Lachnospiraceae</taxon>
        <taxon>Hungatella</taxon>
    </lineage>
</organism>
<name>A0A2V3Y835_9FIRM</name>
<dbReference type="RefSeq" id="WP_110326742.1">
    <property type="nucleotide sequence ID" value="NZ_QJKD01000031.1"/>
</dbReference>
<reference evidence="1 2" key="1">
    <citation type="submission" date="2018-05" db="EMBL/GenBank/DDBJ databases">
        <title>Genomic Encyclopedia of Type Strains, Phase IV (KMG-IV): sequencing the most valuable type-strain genomes for metagenomic binning, comparative biology and taxonomic classification.</title>
        <authorList>
            <person name="Goeker M."/>
        </authorList>
    </citation>
    <scope>NUCLEOTIDE SEQUENCE [LARGE SCALE GENOMIC DNA]</scope>
    <source>
        <strain evidence="1 2">DSM 24995</strain>
    </source>
</reference>
<dbReference type="EMBL" id="QJKD01000031">
    <property type="protein sequence ID" value="PXX43507.1"/>
    <property type="molecule type" value="Genomic_DNA"/>
</dbReference>
<sequence length="90" mass="10782">MLILKYERIDIFHNRVYTKDNPTNPTKEDFKKTFSFFSKNHDSVIHIDDTVIFGDSLEEFENMIATARHFDNLSYTEVKKSYDKAKKRTR</sequence>
<evidence type="ECO:0000313" key="2">
    <source>
        <dbReference type="Proteomes" id="UP000248057"/>
    </source>
</evidence>
<protein>
    <submittedName>
        <fullName evidence="1">Uncharacterized protein</fullName>
    </submittedName>
</protein>
<proteinExistence type="predicted"/>
<evidence type="ECO:0000313" key="1">
    <source>
        <dbReference type="EMBL" id="PXX43507.1"/>
    </source>
</evidence>
<gene>
    <name evidence="1" type="ORF">DFR60_13123</name>
</gene>